<sequence length="132" mass="14690">MRIGELARRTGVPPRLLRYYEEQDLLAPAREDNTYRSYGEDDVAQVARVAGLVRAGVPTRLVKLLLDLEDAPAQEVPPSCPRTVADELLAQLDDLDARIACLSRSRRTLHDYLVRTEHAALLLEGPGDRTGD</sequence>
<dbReference type="Proteomes" id="UP000677804">
    <property type="component" value="Chromosome"/>
</dbReference>
<dbReference type="PANTHER" id="PTHR30204:SF93">
    <property type="entry name" value="HTH MERR-TYPE DOMAIN-CONTAINING PROTEIN"/>
    <property type="match status" value="1"/>
</dbReference>
<dbReference type="InterPro" id="IPR009061">
    <property type="entry name" value="DNA-bd_dom_put_sf"/>
</dbReference>
<dbReference type="PANTHER" id="PTHR30204">
    <property type="entry name" value="REDOX-CYCLING DRUG-SENSING TRANSCRIPTIONAL ACTIVATOR SOXR"/>
    <property type="match status" value="1"/>
</dbReference>
<dbReference type="SMART" id="SM00422">
    <property type="entry name" value="HTH_MERR"/>
    <property type="match status" value="1"/>
</dbReference>
<accession>A0ABX8D462</accession>
<gene>
    <name evidence="3" type="ORF">KG103_12225</name>
</gene>
<dbReference type="SUPFAM" id="SSF46955">
    <property type="entry name" value="Putative DNA-binding domain"/>
    <property type="match status" value="1"/>
</dbReference>
<keyword evidence="1" id="KW-0238">DNA-binding</keyword>
<organism evidence="3 4">
    <name type="scientific">Cellulomonas wangleii</name>
    <dbReference type="NCBI Taxonomy" id="2816956"/>
    <lineage>
        <taxon>Bacteria</taxon>
        <taxon>Bacillati</taxon>
        <taxon>Actinomycetota</taxon>
        <taxon>Actinomycetes</taxon>
        <taxon>Micrococcales</taxon>
        <taxon>Cellulomonadaceae</taxon>
        <taxon>Cellulomonas</taxon>
    </lineage>
</organism>
<dbReference type="EMBL" id="CP074405">
    <property type="protein sequence ID" value="QVI61256.1"/>
    <property type="molecule type" value="Genomic_DNA"/>
</dbReference>
<dbReference type="InterPro" id="IPR000551">
    <property type="entry name" value="MerR-type_HTH_dom"/>
</dbReference>
<reference evidence="3 4" key="1">
    <citation type="submission" date="2021-05" db="EMBL/GenBank/DDBJ databases">
        <title>Novel species in genus Cellulomonas.</title>
        <authorList>
            <person name="Zhang G."/>
        </authorList>
    </citation>
    <scope>NUCLEOTIDE SEQUENCE [LARGE SCALE GENOMIC DNA]</scope>
    <source>
        <strain evidence="4">zg-ZUI222</strain>
    </source>
</reference>
<feature type="domain" description="HTH merR-type" evidence="2">
    <location>
        <begin position="1"/>
        <end position="68"/>
    </location>
</feature>
<dbReference type="PROSITE" id="PS50937">
    <property type="entry name" value="HTH_MERR_2"/>
    <property type="match status" value="1"/>
</dbReference>
<dbReference type="InterPro" id="IPR047057">
    <property type="entry name" value="MerR_fam"/>
</dbReference>
<evidence type="ECO:0000259" key="2">
    <source>
        <dbReference type="PROSITE" id="PS50937"/>
    </source>
</evidence>
<evidence type="ECO:0000256" key="1">
    <source>
        <dbReference type="ARBA" id="ARBA00023125"/>
    </source>
</evidence>
<proteinExistence type="predicted"/>
<evidence type="ECO:0000313" key="4">
    <source>
        <dbReference type="Proteomes" id="UP000677804"/>
    </source>
</evidence>
<dbReference type="Pfam" id="PF13411">
    <property type="entry name" value="MerR_1"/>
    <property type="match status" value="1"/>
</dbReference>
<dbReference type="PRINTS" id="PR00040">
    <property type="entry name" value="HTHMERR"/>
</dbReference>
<dbReference type="RefSeq" id="WP_207340896.1">
    <property type="nucleotide sequence ID" value="NZ_CP074405.1"/>
</dbReference>
<protein>
    <submittedName>
        <fullName evidence="3">MerR family transcriptional regulator</fullName>
    </submittedName>
</protein>
<evidence type="ECO:0000313" key="3">
    <source>
        <dbReference type="EMBL" id="QVI61256.1"/>
    </source>
</evidence>
<dbReference type="Gene3D" id="1.10.1660.10">
    <property type="match status" value="1"/>
</dbReference>
<name>A0ABX8D462_9CELL</name>
<keyword evidence="4" id="KW-1185">Reference proteome</keyword>